<feature type="region of interest" description="Disordered" evidence="1">
    <location>
        <begin position="25"/>
        <end position="49"/>
    </location>
</feature>
<proteinExistence type="predicted"/>
<protein>
    <submittedName>
        <fullName evidence="2">Uncharacterized protein</fullName>
    </submittedName>
</protein>
<sequence>RDLWKPVCQGPALDVPGSVQDAALPGSAGERGRGGQLSRTMSNRYVHGI</sequence>
<feature type="non-terminal residue" evidence="2">
    <location>
        <position position="1"/>
    </location>
</feature>
<accession>A0A813EJK8</accession>
<name>A0A813EJK8_POLGL</name>
<dbReference type="AlphaFoldDB" id="A0A813EJK8"/>
<evidence type="ECO:0000256" key="1">
    <source>
        <dbReference type="SAM" id="MobiDB-lite"/>
    </source>
</evidence>
<evidence type="ECO:0000313" key="3">
    <source>
        <dbReference type="Proteomes" id="UP000654075"/>
    </source>
</evidence>
<dbReference type="EMBL" id="CAJNNV010012438">
    <property type="protein sequence ID" value="CAE8600781.1"/>
    <property type="molecule type" value="Genomic_DNA"/>
</dbReference>
<gene>
    <name evidence="2" type="ORF">PGLA1383_LOCUS19085</name>
</gene>
<organism evidence="2 3">
    <name type="scientific">Polarella glacialis</name>
    <name type="common">Dinoflagellate</name>
    <dbReference type="NCBI Taxonomy" id="89957"/>
    <lineage>
        <taxon>Eukaryota</taxon>
        <taxon>Sar</taxon>
        <taxon>Alveolata</taxon>
        <taxon>Dinophyceae</taxon>
        <taxon>Suessiales</taxon>
        <taxon>Suessiaceae</taxon>
        <taxon>Polarella</taxon>
    </lineage>
</organism>
<comment type="caution">
    <text evidence="2">The sequence shown here is derived from an EMBL/GenBank/DDBJ whole genome shotgun (WGS) entry which is preliminary data.</text>
</comment>
<keyword evidence="3" id="KW-1185">Reference proteome</keyword>
<dbReference type="Proteomes" id="UP000654075">
    <property type="component" value="Unassembled WGS sequence"/>
</dbReference>
<reference evidence="2" key="1">
    <citation type="submission" date="2021-02" db="EMBL/GenBank/DDBJ databases">
        <authorList>
            <person name="Dougan E. K."/>
            <person name="Rhodes N."/>
            <person name="Thang M."/>
            <person name="Chan C."/>
        </authorList>
    </citation>
    <scope>NUCLEOTIDE SEQUENCE</scope>
</reference>
<evidence type="ECO:0000313" key="2">
    <source>
        <dbReference type="EMBL" id="CAE8600781.1"/>
    </source>
</evidence>